<dbReference type="Proteomes" id="UP000585474">
    <property type="component" value="Unassembled WGS sequence"/>
</dbReference>
<dbReference type="AlphaFoldDB" id="A0A7J0DJK7"/>
<comment type="caution">
    <text evidence="1">The sequence shown here is derived from an EMBL/GenBank/DDBJ whole genome shotgun (WGS) entry which is preliminary data.</text>
</comment>
<reference evidence="2" key="1">
    <citation type="submission" date="2019-07" db="EMBL/GenBank/DDBJ databases">
        <title>De Novo Assembly of kiwifruit Actinidia rufa.</title>
        <authorList>
            <person name="Sugita-Konishi S."/>
            <person name="Sato K."/>
            <person name="Mori E."/>
            <person name="Abe Y."/>
            <person name="Kisaki G."/>
            <person name="Hamano K."/>
            <person name="Suezawa K."/>
            <person name="Otani M."/>
            <person name="Fukuda T."/>
            <person name="Manabe T."/>
            <person name="Gomi K."/>
            <person name="Tabuchi M."/>
            <person name="Akimitsu K."/>
            <person name="Kataoka I."/>
        </authorList>
    </citation>
    <scope>NUCLEOTIDE SEQUENCE [LARGE SCALE GENOMIC DNA]</scope>
    <source>
        <strain evidence="2">cv. Fuchu</strain>
    </source>
</reference>
<keyword evidence="2" id="KW-1185">Reference proteome</keyword>
<proteinExistence type="predicted"/>
<evidence type="ECO:0000313" key="2">
    <source>
        <dbReference type="Proteomes" id="UP000585474"/>
    </source>
</evidence>
<dbReference type="EMBL" id="BJWL01000238">
    <property type="protein sequence ID" value="GFS35820.1"/>
    <property type="molecule type" value="Genomic_DNA"/>
</dbReference>
<dbReference type="OrthoDB" id="10538758at2759"/>
<protein>
    <submittedName>
        <fullName evidence="1">Uncharacterized protein</fullName>
    </submittedName>
</protein>
<accession>A0A7J0DJK7</accession>
<organism evidence="1 2">
    <name type="scientific">Actinidia rufa</name>
    <dbReference type="NCBI Taxonomy" id="165716"/>
    <lineage>
        <taxon>Eukaryota</taxon>
        <taxon>Viridiplantae</taxon>
        <taxon>Streptophyta</taxon>
        <taxon>Embryophyta</taxon>
        <taxon>Tracheophyta</taxon>
        <taxon>Spermatophyta</taxon>
        <taxon>Magnoliopsida</taxon>
        <taxon>eudicotyledons</taxon>
        <taxon>Gunneridae</taxon>
        <taxon>Pentapetalae</taxon>
        <taxon>asterids</taxon>
        <taxon>Ericales</taxon>
        <taxon>Actinidiaceae</taxon>
        <taxon>Actinidia</taxon>
    </lineage>
</organism>
<gene>
    <name evidence="1" type="ORF">Acr_00g0042320</name>
</gene>
<sequence length="233" mass="27273">MFPELLGIEKLNYWPMLRGRLRSHVSHVKQMMALWNHIDALICKVFPSSLGDLGLKWFDKLPIGLIENFHQLTESFVARNYRKRYWETYNEIEECSEELVVANYKLGLTPGERLWENLMLDPPADLRDLMSWVEMFARLEDDVRHAEKATGTIAQSKGSFKKRKENPVEYENLVRQGVNVVFKEPITNSWPESETSHILENPNQWEVIPKDAISDESVPTMTRRDIRQRTATL</sequence>
<evidence type="ECO:0000313" key="1">
    <source>
        <dbReference type="EMBL" id="GFS35820.1"/>
    </source>
</evidence>
<name>A0A7J0DJK7_9ERIC</name>